<reference evidence="2" key="1">
    <citation type="submission" date="2016-04" db="EMBL/GenBank/DDBJ databases">
        <authorList>
            <person name="Evans L.H."/>
            <person name="Alamgir A."/>
            <person name="Owens N."/>
            <person name="Weber N.D."/>
            <person name="Virtaneva K."/>
            <person name="Barbian K."/>
            <person name="Babar A."/>
            <person name="Rosenke K."/>
        </authorList>
    </citation>
    <scope>NUCLEOTIDE SEQUENCE</scope>
    <source>
        <strain evidence="2">86-1</strain>
    </source>
</reference>
<keyword evidence="1" id="KW-0472">Membrane</keyword>
<accession>A0A212K653</accession>
<evidence type="ECO:0000313" key="2">
    <source>
        <dbReference type="EMBL" id="SBW07191.1"/>
    </source>
</evidence>
<dbReference type="AlphaFoldDB" id="A0A212K653"/>
<dbReference type="GO" id="GO:0008237">
    <property type="term" value="F:metallopeptidase activity"/>
    <property type="evidence" value="ECO:0007669"/>
    <property type="project" value="InterPro"/>
</dbReference>
<evidence type="ECO:0008006" key="3">
    <source>
        <dbReference type="Google" id="ProtNLM"/>
    </source>
</evidence>
<dbReference type="EMBL" id="FLUM01000003">
    <property type="protein sequence ID" value="SBW07191.1"/>
    <property type="molecule type" value="Genomic_DNA"/>
</dbReference>
<evidence type="ECO:0000256" key="1">
    <source>
        <dbReference type="SAM" id="Phobius"/>
    </source>
</evidence>
<sequence>MVKYAKYTIFSLIILSTTTGLVSFVYENAAVKETRRFNADKFRETGYNEDELSLFCDVAFMFENSRVRKWDRDIKVEIKNIGELSQQSIDEVDSVIAILAPLIAPVKMERVNNGGNLHVYRRVPEVVSNKLPQSICLNGMSKVNRKSSYSWSINFAMIYDGCHASSQTLMHEFQHALGLDHPIKLYPYYVTIGRSVIPQFFRSQDEIQNMMKEPFYISKEEKMVIKMLYSSEIRSGLHVETFAQKMGFTDAERKLMIPDVNKRPRIIIYPEEEKKQVGFKD</sequence>
<dbReference type="Gene3D" id="3.40.390.10">
    <property type="entry name" value="Collagenase (Catalytic Domain)"/>
    <property type="match status" value="1"/>
</dbReference>
<dbReference type="InterPro" id="IPR024079">
    <property type="entry name" value="MetalloPept_cat_dom_sf"/>
</dbReference>
<keyword evidence="1" id="KW-1133">Transmembrane helix</keyword>
<protein>
    <recommendedName>
        <fullName evidence="3">Peptidase M10 metallopeptidase domain-containing protein</fullName>
    </recommendedName>
</protein>
<organism evidence="2">
    <name type="scientific">uncultured Dysgonomonas sp</name>
    <dbReference type="NCBI Taxonomy" id="206096"/>
    <lineage>
        <taxon>Bacteria</taxon>
        <taxon>Pseudomonadati</taxon>
        <taxon>Bacteroidota</taxon>
        <taxon>Bacteroidia</taxon>
        <taxon>Bacteroidales</taxon>
        <taxon>Dysgonomonadaceae</taxon>
        <taxon>Dysgonomonas</taxon>
        <taxon>environmental samples</taxon>
    </lineage>
</organism>
<proteinExistence type="predicted"/>
<dbReference type="RefSeq" id="WP_296944580.1">
    <property type="nucleotide sequence ID" value="NZ_LT599032.1"/>
</dbReference>
<gene>
    <name evidence="2" type="ORF">KL86DYS1_31601</name>
</gene>
<keyword evidence="1" id="KW-0812">Transmembrane</keyword>
<dbReference type="SUPFAM" id="SSF55486">
    <property type="entry name" value="Metalloproteases ('zincins'), catalytic domain"/>
    <property type="match status" value="1"/>
</dbReference>
<feature type="transmembrane region" description="Helical" evidence="1">
    <location>
        <begin position="7"/>
        <end position="26"/>
    </location>
</feature>
<name>A0A212K653_9BACT</name>